<accession>A0AAX6GXD8</accession>
<dbReference type="AlphaFoldDB" id="A0AAX6GXD8"/>
<comment type="caution">
    <text evidence="2">The sequence shown here is derived from an EMBL/GenBank/DDBJ whole genome shotgun (WGS) entry which is preliminary data.</text>
</comment>
<organism evidence="2 3">
    <name type="scientific">Iris pallida</name>
    <name type="common">Sweet iris</name>
    <dbReference type="NCBI Taxonomy" id="29817"/>
    <lineage>
        <taxon>Eukaryota</taxon>
        <taxon>Viridiplantae</taxon>
        <taxon>Streptophyta</taxon>
        <taxon>Embryophyta</taxon>
        <taxon>Tracheophyta</taxon>
        <taxon>Spermatophyta</taxon>
        <taxon>Magnoliopsida</taxon>
        <taxon>Liliopsida</taxon>
        <taxon>Asparagales</taxon>
        <taxon>Iridaceae</taxon>
        <taxon>Iridoideae</taxon>
        <taxon>Irideae</taxon>
        <taxon>Iris</taxon>
    </lineage>
</organism>
<dbReference type="EMBL" id="JANAVB010015600">
    <property type="protein sequence ID" value="KAJ6832988.1"/>
    <property type="molecule type" value="Genomic_DNA"/>
</dbReference>
<keyword evidence="1" id="KW-1133">Transmembrane helix</keyword>
<keyword evidence="3" id="KW-1185">Reference proteome</keyword>
<protein>
    <recommendedName>
        <fullName evidence="4">Transmembrane protein</fullName>
    </recommendedName>
</protein>
<gene>
    <name evidence="2" type="ORF">M6B38_342635</name>
</gene>
<evidence type="ECO:0000256" key="1">
    <source>
        <dbReference type="SAM" id="Phobius"/>
    </source>
</evidence>
<feature type="transmembrane region" description="Helical" evidence="1">
    <location>
        <begin position="12"/>
        <end position="32"/>
    </location>
</feature>
<keyword evidence="1" id="KW-0812">Transmembrane</keyword>
<reference evidence="2" key="2">
    <citation type="submission" date="2023-04" db="EMBL/GenBank/DDBJ databases">
        <authorList>
            <person name="Bruccoleri R.E."/>
            <person name="Oakeley E.J."/>
            <person name="Faust A.-M."/>
            <person name="Dessus-Babus S."/>
            <person name="Altorfer M."/>
            <person name="Burckhardt D."/>
            <person name="Oertli M."/>
            <person name="Naumann U."/>
            <person name="Petersen F."/>
            <person name="Wong J."/>
        </authorList>
    </citation>
    <scope>NUCLEOTIDE SEQUENCE</scope>
    <source>
        <strain evidence="2">GSM-AAB239-AS_SAM_17_03QT</strain>
        <tissue evidence="2">Leaf</tissue>
    </source>
</reference>
<evidence type="ECO:0000313" key="2">
    <source>
        <dbReference type="EMBL" id="KAJ6832988.1"/>
    </source>
</evidence>
<keyword evidence="1" id="KW-0472">Membrane</keyword>
<evidence type="ECO:0000313" key="3">
    <source>
        <dbReference type="Proteomes" id="UP001140949"/>
    </source>
</evidence>
<dbReference type="Proteomes" id="UP001140949">
    <property type="component" value="Unassembled WGS sequence"/>
</dbReference>
<proteinExistence type="predicted"/>
<evidence type="ECO:0008006" key="4">
    <source>
        <dbReference type="Google" id="ProtNLM"/>
    </source>
</evidence>
<sequence length="45" mass="5553">MDDCRILNFDNSCCIRVCISWIFVHFWILMFVDKFELIFEYSLLI</sequence>
<name>A0AAX6GXD8_IRIPA</name>
<reference evidence="2" key="1">
    <citation type="journal article" date="2023" name="GigaByte">
        <title>Genome assembly of the bearded iris, Iris pallida Lam.</title>
        <authorList>
            <person name="Bruccoleri R.E."/>
            <person name="Oakeley E.J."/>
            <person name="Faust A.M.E."/>
            <person name="Altorfer M."/>
            <person name="Dessus-Babus S."/>
            <person name="Burckhardt D."/>
            <person name="Oertli M."/>
            <person name="Naumann U."/>
            <person name="Petersen F."/>
            <person name="Wong J."/>
        </authorList>
    </citation>
    <scope>NUCLEOTIDE SEQUENCE</scope>
    <source>
        <strain evidence="2">GSM-AAB239-AS_SAM_17_03QT</strain>
    </source>
</reference>